<dbReference type="Pfam" id="PF00535">
    <property type="entry name" value="Glycos_transf_2"/>
    <property type="match status" value="1"/>
</dbReference>
<dbReference type="PANTHER" id="PTHR43630:SF1">
    <property type="entry name" value="POLY-BETA-1,6-N-ACETYL-D-GLUCOSAMINE SYNTHASE"/>
    <property type="match status" value="1"/>
</dbReference>
<feature type="transmembrane region" description="Helical" evidence="4">
    <location>
        <begin position="28"/>
        <end position="54"/>
    </location>
</feature>
<evidence type="ECO:0000256" key="2">
    <source>
        <dbReference type="ARBA" id="ARBA00022676"/>
    </source>
</evidence>
<keyword evidence="3 6" id="KW-0808">Transferase</keyword>
<dbReference type="SUPFAM" id="SSF53448">
    <property type="entry name" value="Nucleotide-diphospho-sugar transferases"/>
    <property type="match status" value="1"/>
</dbReference>
<keyword evidence="2 6" id="KW-0328">Glycosyltransferase</keyword>
<evidence type="ECO:0000259" key="5">
    <source>
        <dbReference type="Pfam" id="PF00535"/>
    </source>
</evidence>
<comment type="caution">
    <text evidence="6">The sequence shown here is derived from an EMBL/GenBank/DDBJ whole genome shotgun (WGS) entry which is preliminary data.</text>
</comment>
<dbReference type="RefSeq" id="WP_349240415.1">
    <property type="nucleotide sequence ID" value="NZ_JAVTTO010000001.1"/>
</dbReference>
<feature type="transmembrane region" description="Helical" evidence="4">
    <location>
        <begin position="362"/>
        <end position="380"/>
    </location>
</feature>
<evidence type="ECO:0000256" key="3">
    <source>
        <dbReference type="ARBA" id="ARBA00022679"/>
    </source>
</evidence>
<evidence type="ECO:0000256" key="1">
    <source>
        <dbReference type="ARBA" id="ARBA00006739"/>
    </source>
</evidence>
<feature type="domain" description="Glycosyltransferase 2-like" evidence="5">
    <location>
        <begin position="77"/>
        <end position="244"/>
    </location>
</feature>
<dbReference type="CDD" id="cd06423">
    <property type="entry name" value="CESA_like"/>
    <property type="match status" value="1"/>
</dbReference>
<evidence type="ECO:0000313" key="6">
    <source>
        <dbReference type="EMBL" id="MDT7831163.1"/>
    </source>
</evidence>
<feature type="transmembrane region" description="Helical" evidence="4">
    <location>
        <begin position="387"/>
        <end position="406"/>
    </location>
</feature>
<dbReference type="Proteomes" id="UP001257277">
    <property type="component" value="Unassembled WGS sequence"/>
</dbReference>
<name>A0ABU3LCM7_9FLAO</name>
<keyword evidence="4" id="KW-1133">Transmembrane helix</keyword>
<gene>
    <name evidence="6" type="ORF">RQM59_02160</name>
</gene>
<dbReference type="EC" id="2.4.-.-" evidence="6"/>
<dbReference type="GO" id="GO:0016757">
    <property type="term" value="F:glycosyltransferase activity"/>
    <property type="evidence" value="ECO:0007669"/>
    <property type="project" value="UniProtKB-KW"/>
</dbReference>
<feature type="transmembrane region" description="Helical" evidence="4">
    <location>
        <begin position="329"/>
        <end position="350"/>
    </location>
</feature>
<dbReference type="InterPro" id="IPR001173">
    <property type="entry name" value="Glyco_trans_2-like"/>
</dbReference>
<reference evidence="6 7" key="1">
    <citation type="submission" date="2023-09" db="EMBL/GenBank/DDBJ databases">
        <title>Novel taxa isolated from Blanes Bay.</title>
        <authorList>
            <person name="Rey-Velasco X."/>
            <person name="Lucena T."/>
        </authorList>
    </citation>
    <scope>NUCLEOTIDE SEQUENCE [LARGE SCALE GENOMIC DNA]</scope>
    <source>
        <strain evidence="6 7">S356</strain>
    </source>
</reference>
<dbReference type="EMBL" id="JAVTTO010000001">
    <property type="protein sequence ID" value="MDT7831163.1"/>
    <property type="molecule type" value="Genomic_DNA"/>
</dbReference>
<evidence type="ECO:0000313" key="7">
    <source>
        <dbReference type="Proteomes" id="UP001257277"/>
    </source>
</evidence>
<dbReference type="Gene3D" id="3.90.550.10">
    <property type="entry name" value="Spore Coat Polysaccharide Biosynthesis Protein SpsA, Chain A"/>
    <property type="match status" value="1"/>
</dbReference>
<proteinExistence type="inferred from homology"/>
<protein>
    <submittedName>
        <fullName evidence="6">Glycosyltransferase</fullName>
        <ecNumber evidence="6">2.4.-.-</ecNumber>
    </submittedName>
</protein>
<keyword evidence="4" id="KW-0812">Transmembrane</keyword>
<evidence type="ECO:0000256" key="4">
    <source>
        <dbReference type="SAM" id="Phobius"/>
    </source>
</evidence>
<keyword evidence="4" id="KW-0472">Membrane</keyword>
<dbReference type="InterPro" id="IPR029044">
    <property type="entry name" value="Nucleotide-diphossugar_trans"/>
</dbReference>
<dbReference type="PANTHER" id="PTHR43630">
    <property type="entry name" value="POLY-BETA-1,6-N-ACETYL-D-GLUCOSAMINE SYNTHASE"/>
    <property type="match status" value="1"/>
</dbReference>
<accession>A0ABU3LCM7</accession>
<sequence length="440" mass="51657">MIFLSTHDIMPEYVNYWFVVGFQKFLRVFWYFVIFEFTRYIIIDYIIAGIFQLTRKSREEKFKKAKAALFTENPFVSVIIPGKNEGKHLYKLTRSLAEQTFSNFELIIVDDGSDDETPIIGKNLEKLGLIDMFIRNEMRGGKASAANLALRYSKGKYIVHLDADCSFDRDAIEQVLLPFFMDEKIGAVGGNVKVRNYKDSLCAKLQAIEYLKTVSIGRIVTSYLGIYKIISGAFGAFRKDVIDSIGGWDIGPGLDGDITVKIRKSGYKIYFQPKAVCLTNAPSKFKVLTKQRLRWDKSIIRFRVRKHKDVYFPNANFNWLNFFSLAENVFYNVILDLMWWIYIIDIMVNYSSQLQFIIPMNFTLYFVMSYVQMFSIYVFSERRKEELYLWPYVILMTIYTGTYLRIVRTIAYYKEFFFKRSYEDVWNPYKSSIQAKRAGL</sequence>
<organism evidence="6 7">
    <name type="scientific">Asprobacillus argus</name>
    <dbReference type="NCBI Taxonomy" id="3076534"/>
    <lineage>
        <taxon>Bacteria</taxon>
        <taxon>Pseudomonadati</taxon>
        <taxon>Bacteroidota</taxon>
        <taxon>Flavobacteriia</taxon>
        <taxon>Flavobacteriales</taxon>
        <taxon>Flavobacteriaceae</taxon>
        <taxon>Asprobacillus</taxon>
    </lineage>
</organism>
<comment type="similarity">
    <text evidence="1">Belongs to the glycosyltransferase 2 family.</text>
</comment>
<keyword evidence="7" id="KW-1185">Reference proteome</keyword>